<sequence length="614" mass="66427">MPASAVPKRMMTQPKNATQHPGYILTRGEDRVKRHTKAQKAADDQREKEEKEASETAIQEAHKRIAAFRKQMQANQATVCTDAPKPTCPHPRPVKKGVKALETSDLTMAAEKAVGAKGKGGRAAASANVEHPASEDDEELEVQMPEARKKKGKRTVIPVKTPVRDAIDVVGALIDESTQAHDDESSDAISMRAPKKYSVVNHIPVWRERIPEVDGSKPSSIFNLKNRRSAVPSTLSSTAPSSKLTRGSTISSAGAPLTPTICTPDAGANDVSALFTTLFADDELTESVKHSQALARMSKSKAAQLNPIEPDVTADDGAFNIPEQTKAKTAPQMASLVDYGSDTDRESDLKPPPSAQVPKGYYDDLQPPCLARAYTYCPTSVKRKLADDNLVDEDLPSSEVEFVGQAQRHVKPVVKTEHKPVSLRVTSATGIGIKHNAPPAKRLKSSITNSRSVSSIPSTDDETFEKPFQSELIIQVLVQHKCATWGAINSHHTITHAKGALSLSTVAVEHALLLIAGPDETCVSEFEVNSKGKAVKVPHSLNKASGKISSSRKAFLDTNFGAMTRGYMMSINRLPESVLRDVWGQAKDIALKRCGAHTTLDEDSELDERALIFA</sequence>
<dbReference type="GeneID" id="64669771"/>
<comment type="caution">
    <text evidence="2">The sequence shown here is derived from an EMBL/GenBank/DDBJ whole genome shotgun (WGS) entry which is preliminary data.</text>
</comment>
<name>A0AAD4E0G7_9AGAM</name>
<evidence type="ECO:0000313" key="3">
    <source>
        <dbReference type="Proteomes" id="UP001195769"/>
    </source>
</evidence>
<reference evidence="2" key="1">
    <citation type="journal article" date="2020" name="New Phytol.">
        <title>Comparative genomics reveals dynamic genome evolution in host specialist ectomycorrhizal fungi.</title>
        <authorList>
            <person name="Lofgren L.A."/>
            <person name="Nguyen N.H."/>
            <person name="Vilgalys R."/>
            <person name="Ruytinx J."/>
            <person name="Liao H.L."/>
            <person name="Branco S."/>
            <person name="Kuo A."/>
            <person name="LaButti K."/>
            <person name="Lipzen A."/>
            <person name="Andreopoulos W."/>
            <person name="Pangilinan J."/>
            <person name="Riley R."/>
            <person name="Hundley H."/>
            <person name="Na H."/>
            <person name="Barry K."/>
            <person name="Grigoriev I.V."/>
            <person name="Stajich J.E."/>
            <person name="Kennedy P.G."/>
        </authorList>
    </citation>
    <scope>NUCLEOTIDE SEQUENCE</scope>
    <source>
        <strain evidence="2">FC203</strain>
    </source>
</reference>
<feature type="region of interest" description="Disordered" evidence="1">
    <location>
        <begin position="229"/>
        <end position="256"/>
    </location>
</feature>
<dbReference type="Proteomes" id="UP001195769">
    <property type="component" value="Unassembled WGS sequence"/>
</dbReference>
<gene>
    <name evidence="2" type="ORF">F5891DRAFT_957310</name>
</gene>
<feature type="compositionally biased region" description="Polar residues" evidence="1">
    <location>
        <begin position="231"/>
        <end position="252"/>
    </location>
</feature>
<feature type="region of interest" description="Disordered" evidence="1">
    <location>
        <begin position="117"/>
        <end position="139"/>
    </location>
</feature>
<organism evidence="2 3">
    <name type="scientific">Suillus fuscotomentosus</name>
    <dbReference type="NCBI Taxonomy" id="1912939"/>
    <lineage>
        <taxon>Eukaryota</taxon>
        <taxon>Fungi</taxon>
        <taxon>Dikarya</taxon>
        <taxon>Basidiomycota</taxon>
        <taxon>Agaricomycotina</taxon>
        <taxon>Agaricomycetes</taxon>
        <taxon>Agaricomycetidae</taxon>
        <taxon>Boletales</taxon>
        <taxon>Suillineae</taxon>
        <taxon>Suillaceae</taxon>
        <taxon>Suillus</taxon>
    </lineage>
</organism>
<protein>
    <submittedName>
        <fullName evidence="2">Uncharacterized protein</fullName>
    </submittedName>
</protein>
<evidence type="ECO:0000256" key="1">
    <source>
        <dbReference type="SAM" id="MobiDB-lite"/>
    </source>
</evidence>
<feature type="compositionally biased region" description="Basic and acidic residues" evidence="1">
    <location>
        <begin position="40"/>
        <end position="54"/>
    </location>
</feature>
<feature type="region of interest" description="Disordered" evidence="1">
    <location>
        <begin position="1"/>
        <end position="58"/>
    </location>
</feature>
<dbReference type="AlphaFoldDB" id="A0AAD4E0G7"/>
<dbReference type="RefSeq" id="XP_041222943.1">
    <property type="nucleotide sequence ID" value="XM_041375473.1"/>
</dbReference>
<feature type="region of interest" description="Disordered" evidence="1">
    <location>
        <begin position="340"/>
        <end position="362"/>
    </location>
</feature>
<evidence type="ECO:0000313" key="2">
    <source>
        <dbReference type="EMBL" id="KAG1897367.1"/>
    </source>
</evidence>
<accession>A0AAD4E0G7</accession>
<proteinExistence type="predicted"/>
<feature type="compositionally biased region" description="Low complexity" evidence="1">
    <location>
        <begin position="117"/>
        <end position="127"/>
    </location>
</feature>
<dbReference type="EMBL" id="JABBWK010000047">
    <property type="protein sequence ID" value="KAG1897367.1"/>
    <property type="molecule type" value="Genomic_DNA"/>
</dbReference>
<keyword evidence="3" id="KW-1185">Reference proteome</keyword>